<reference evidence="2" key="1">
    <citation type="submission" date="2022-11" db="UniProtKB">
        <authorList>
            <consortium name="WormBaseParasite"/>
        </authorList>
    </citation>
    <scope>IDENTIFICATION</scope>
</reference>
<organism evidence="1 2">
    <name type="scientific">Panagrolaimus sp. PS1159</name>
    <dbReference type="NCBI Taxonomy" id="55785"/>
    <lineage>
        <taxon>Eukaryota</taxon>
        <taxon>Metazoa</taxon>
        <taxon>Ecdysozoa</taxon>
        <taxon>Nematoda</taxon>
        <taxon>Chromadorea</taxon>
        <taxon>Rhabditida</taxon>
        <taxon>Tylenchina</taxon>
        <taxon>Panagrolaimomorpha</taxon>
        <taxon>Panagrolaimoidea</taxon>
        <taxon>Panagrolaimidae</taxon>
        <taxon>Panagrolaimus</taxon>
    </lineage>
</organism>
<accession>A0AC35G7M7</accession>
<name>A0AC35G7M7_9BILA</name>
<dbReference type="WBParaSite" id="PS1159_v2.g24687.t1">
    <property type="protein sequence ID" value="PS1159_v2.g24687.t1"/>
    <property type="gene ID" value="PS1159_v2.g24687"/>
</dbReference>
<proteinExistence type="predicted"/>
<evidence type="ECO:0000313" key="2">
    <source>
        <dbReference type="WBParaSite" id="PS1159_v2.g24687.t1"/>
    </source>
</evidence>
<protein>
    <submittedName>
        <fullName evidence="2">Uncharacterized protein</fullName>
    </submittedName>
</protein>
<dbReference type="Proteomes" id="UP000887580">
    <property type="component" value="Unplaced"/>
</dbReference>
<evidence type="ECO:0000313" key="1">
    <source>
        <dbReference type="Proteomes" id="UP000887580"/>
    </source>
</evidence>
<sequence length="84" mass="9481">MNNNDNNFNTGKIYFSAPRPRNRITESREHPIFSKTLPASRSEEAKSLKELLDRQQAGIAKASSQPSLLEMIEESKVCFEIVGL</sequence>